<dbReference type="Proteomes" id="UP000635387">
    <property type="component" value="Unassembled WGS sequence"/>
</dbReference>
<proteinExistence type="predicted"/>
<evidence type="ECO:0000313" key="1">
    <source>
        <dbReference type="EMBL" id="GHH02833.1"/>
    </source>
</evidence>
<evidence type="ECO:0000313" key="2">
    <source>
        <dbReference type="Proteomes" id="UP000635387"/>
    </source>
</evidence>
<name>A0ABQ3L801_9PSEU</name>
<organism evidence="1 2">
    <name type="scientific">Amycolatopsis oliviviridis</name>
    <dbReference type="NCBI Taxonomy" id="1471590"/>
    <lineage>
        <taxon>Bacteria</taxon>
        <taxon>Bacillati</taxon>
        <taxon>Actinomycetota</taxon>
        <taxon>Actinomycetes</taxon>
        <taxon>Pseudonocardiales</taxon>
        <taxon>Pseudonocardiaceae</taxon>
        <taxon>Amycolatopsis</taxon>
    </lineage>
</organism>
<comment type="caution">
    <text evidence="1">The sequence shown here is derived from an EMBL/GenBank/DDBJ whole genome shotgun (WGS) entry which is preliminary data.</text>
</comment>
<protein>
    <submittedName>
        <fullName evidence="1">Uncharacterized protein</fullName>
    </submittedName>
</protein>
<accession>A0ABQ3L801</accession>
<dbReference type="EMBL" id="BNAY01000001">
    <property type="protein sequence ID" value="GHH02833.1"/>
    <property type="molecule type" value="Genomic_DNA"/>
</dbReference>
<keyword evidence="2" id="KW-1185">Reference proteome</keyword>
<sequence length="61" mass="6018">MAGKAQVSCSLAGGQASDVVKATFATFNVAKVAFTTPPTRQAAPSATPGTLTVSSVALATY</sequence>
<gene>
    <name evidence="1" type="ORF">GCM10017790_04190</name>
</gene>
<reference evidence="2" key="1">
    <citation type="journal article" date="2019" name="Int. J. Syst. Evol. Microbiol.">
        <title>The Global Catalogue of Microorganisms (GCM) 10K type strain sequencing project: providing services to taxonomists for standard genome sequencing and annotation.</title>
        <authorList>
            <consortium name="The Broad Institute Genomics Platform"/>
            <consortium name="The Broad Institute Genome Sequencing Center for Infectious Disease"/>
            <person name="Wu L."/>
            <person name="Ma J."/>
        </authorList>
    </citation>
    <scope>NUCLEOTIDE SEQUENCE [LARGE SCALE GENOMIC DNA]</scope>
    <source>
        <strain evidence="2">CGMCC 4.7683</strain>
    </source>
</reference>